<dbReference type="SUPFAM" id="SSF103196">
    <property type="entry name" value="Roadblock/LC7 domain"/>
    <property type="match status" value="1"/>
</dbReference>
<feature type="domain" description="Roadblock/LAMTOR2" evidence="1">
    <location>
        <begin position="140"/>
        <end position="219"/>
    </location>
</feature>
<evidence type="ECO:0000313" key="2">
    <source>
        <dbReference type="EMBL" id="GAA5514355.1"/>
    </source>
</evidence>
<dbReference type="Proteomes" id="UP001401887">
    <property type="component" value="Unassembled WGS sequence"/>
</dbReference>
<dbReference type="RefSeq" id="WP_345466937.1">
    <property type="nucleotide sequence ID" value="NZ_BAABRP010000016.1"/>
</dbReference>
<name>A0ABP9WCZ8_9DEIO</name>
<accession>A0ABP9WCZ8</accession>
<evidence type="ECO:0000259" key="1">
    <source>
        <dbReference type="SMART" id="SM00960"/>
    </source>
</evidence>
<sequence length="239" mass="25641">MTNAVYTLIVRALSGIVSERAAETLLRAALREQGLTPEGVNAAEMQRVLSGPLLARLSGVLPQARARAELRAMSMQLQQQYPKAPTLFITAPLAAWDEAGGDTRWQDEPQFSADDFEFDDPEYTAAPALRHYALDSASGQEALIQDLGRMQGVQGVMVCRASGEVLRQRALAGATNLSSVIAATALLFQKRSLNLMSVDMGTQTICMRPLGAYCVAVVAGPQVNIGRLLAELQQVRGAA</sequence>
<evidence type="ECO:0000313" key="3">
    <source>
        <dbReference type="Proteomes" id="UP001401887"/>
    </source>
</evidence>
<keyword evidence="3" id="KW-1185">Reference proteome</keyword>
<protein>
    <recommendedName>
        <fullName evidence="1">Roadblock/LAMTOR2 domain-containing protein</fullName>
    </recommendedName>
</protein>
<proteinExistence type="predicted"/>
<dbReference type="InterPro" id="IPR004942">
    <property type="entry name" value="Roadblock/LAMTOR2_dom"/>
</dbReference>
<gene>
    <name evidence="2" type="ORF">Dcar01_03110</name>
</gene>
<comment type="caution">
    <text evidence="2">The sequence shown here is derived from an EMBL/GenBank/DDBJ whole genome shotgun (WGS) entry which is preliminary data.</text>
</comment>
<organism evidence="2 3">
    <name type="scientific">Deinococcus carri</name>
    <dbReference type="NCBI Taxonomy" id="1211323"/>
    <lineage>
        <taxon>Bacteria</taxon>
        <taxon>Thermotogati</taxon>
        <taxon>Deinococcota</taxon>
        <taxon>Deinococci</taxon>
        <taxon>Deinococcales</taxon>
        <taxon>Deinococcaceae</taxon>
        <taxon>Deinococcus</taxon>
    </lineage>
</organism>
<reference evidence="2 3" key="1">
    <citation type="submission" date="2024-02" db="EMBL/GenBank/DDBJ databases">
        <title>Deinococcus carri NBRC 110142.</title>
        <authorList>
            <person name="Ichikawa N."/>
            <person name="Katano-Makiyama Y."/>
            <person name="Hidaka K."/>
        </authorList>
    </citation>
    <scope>NUCLEOTIDE SEQUENCE [LARGE SCALE GENOMIC DNA]</scope>
    <source>
        <strain evidence="2 3">NBRC 110142</strain>
    </source>
</reference>
<dbReference type="EMBL" id="BAABRP010000016">
    <property type="protein sequence ID" value="GAA5514355.1"/>
    <property type="molecule type" value="Genomic_DNA"/>
</dbReference>
<dbReference type="SMART" id="SM00960">
    <property type="entry name" value="Robl_LC7"/>
    <property type="match status" value="1"/>
</dbReference>